<dbReference type="EMBL" id="JABVXQ010000006">
    <property type="protein sequence ID" value="KAF6104261.1"/>
    <property type="molecule type" value="Genomic_DNA"/>
</dbReference>
<reference evidence="1 2" key="1">
    <citation type="journal article" date="2020" name="Nature">
        <title>Six reference-quality genomes reveal evolution of bat adaptations.</title>
        <authorList>
            <person name="Jebb D."/>
            <person name="Huang Z."/>
            <person name="Pippel M."/>
            <person name="Hughes G.M."/>
            <person name="Lavrichenko K."/>
            <person name="Devanna P."/>
            <person name="Winkler S."/>
            <person name="Jermiin L.S."/>
            <person name="Skirmuntt E.C."/>
            <person name="Katzourakis A."/>
            <person name="Burkitt-Gray L."/>
            <person name="Ray D.A."/>
            <person name="Sullivan K.A.M."/>
            <person name="Roscito J.G."/>
            <person name="Kirilenko B.M."/>
            <person name="Davalos L.M."/>
            <person name="Corthals A.P."/>
            <person name="Power M.L."/>
            <person name="Jones G."/>
            <person name="Ransome R.D."/>
            <person name="Dechmann D.K.N."/>
            <person name="Locatelli A.G."/>
            <person name="Puechmaille S.J."/>
            <person name="Fedrigo O."/>
            <person name="Jarvis E.D."/>
            <person name="Hiller M."/>
            <person name="Vernes S.C."/>
            <person name="Myers E.W."/>
            <person name="Teeling E.C."/>
        </authorList>
    </citation>
    <scope>NUCLEOTIDE SEQUENCE [LARGE SCALE GENOMIC DNA]</scope>
    <source>
        <strain evidence="1">Bat1K_MPI-CBG_1</strain>
    </source>
</reference>
<name>A0A834E566_9CHIR</name>
<proteinExistence type="predicted"/>
<accession>A0A834E566</accession>
<sequence length="136" mass="15282">MRQVALPCLRCYTLPSCWLALPVPSTTSYPSPQGFSSFGWEDPWVFWLLPAQLCHPLSHPRSKERVLQFSFAFPGTGLHTPVCGARLCLSSRVPAHPLPSLFSPYIAAAFGVALVRESQWRSPWVMQWTGELELCH</sequence>
<dbReference type="Proteomes" id="UP000664940">
    <property type="component" value="Unassembled WGS sequence"/>
</dbReference>
<gene>
    <name evidence="1" type="ORF">HJG60_011251</name>
</gene>
<dbReference type="AlphaFoldDB" id="A0A834E566"/>
<evidence type="ECO:0000313" key="1">
    <source>
        <dbReference type="EMBL" id="KAF6104261.1"/>
    </source>
</evidence>
<protein>
    <submittedName>
        <fullName evidence="1">Uncharacterized protein</fullName>
    </submittedName>
</protein>
<organism evidence="1 2">
    <name type="scientific">Phyllostomus discolor</name>
    <name type="common">pale spear-nosed bat</name>
    <dbReference type="NCBI Taxonomy" id="89673"/>
    <lineage>
        <taxon>Eukaryota</taxon>
        <taxon>Metazoa</taxon>
        <taxon>Chordata</taxon>
        <taxon>Craniata</taxon>
        <taxon>Vertebrata</taxon>
        <taxon>Euteleostomi</taxon>
        <taxon>Mammalia</taxon>
        <taxon>Eutheria</taxon>
        <taxon>Laurasiatheria</taxon>
        <taxon>Chiroptera</taxon>
        <taxon>Yangochiroptera</taxon>
        <taxon>Phyllostomidae</taxon>
        <taxon>Phyllostominae</taxon>
        <taxon>Phyllostomus</taxon>
    </lineage>
</organism>
<evidence type="ECO:0000313" key="2">
    <source>
        <dbReference type="Proteomes" id="UP000664940"/>
    </source>
</evidence>
<comment type="caution">
    <text evidence="1">The sequence shown here is derived from an EMBL/GenBank/DDBJ whole genome shotgun (WGS) entry which is preliminary data.</text>
</comment>